<comment type="caution">
    <text evidence="2">The sequence shown here is derived from an EMBL/GenBank/DDBJ whole genome shotgun (WGS) entry which is preliminary data.</text>
</comment>
<keyword evidence="1" id="KW-0175">Coiled coil</keyword>
<dbReference type="AlphaFoldDB" id="A0A834JEY2"/>
<gene>
    <name evidence="2" type="ORF">HZH66_011671</name>
</gene>
<name>A0A834JEY2_VESVU</name>
<sequence length="375" mass="44356">MNSIQEEIPTQTEVGLHLGLPLAKTLFAYDHQESKKLLGLIPPLKHVSGDFWISPCAQISKKVLSLPQNNNIIKECTHLGILALGQDLLNKWKAEIETNMRKECRKQLLDQKYLCEAEKRQAIKINTQKVHMMWQKYINTIECNMQKELQTELAKVILKCNKEIQKAVVQQRIDMTQHMLSKIRNEMSYMVADLHEEFEQTRRSHIENIIADFNEILRKEHIKNNKKIEKLRKEKTESLYVQKIRLETKNMANIIYMLCLERLHSNLEKQQIQNHFQDKLCNLQNIILDLKKILNTTEEIAERYQNNNELLKEKFDKINQEFHKFVTFVFNSVPKQAEFALPSESIYSQQMDQTSNEKLDKYDKICQYVLVEKQN</sequence>
<evidence type="ECO:0000313" key="3">
    <source>
        <dbReference type="Proteomes" id="UP000614350"/>
    </source>
</evidence>
<dbReference type="InterPro" id="IPR038927">
    <property type="entry name" value="C6orf163"/>
</dbReference>
<feature type="coiled-coil region" evidence="1">
    <location>
        <begin position="287"/>
        <end position="321"/>
    </location>
</feature>
<evidence type="ECO:0000256" key="1">
    <source>
        <dbReference type="SAM" id="Coils"/>
    </source>
</evidence>
<reference evidence="2" key="1">
    <citation type="journal article" date="2020" name="G3 (Bethesda)">
        <title>High-Quality Assemblies for Three Invasive Social Wasps from the &lt;i&gt;Vespula&lt;/i&gt; Genus.</title>
        <authorList>
            <person name="Harrop T.W.R."/>
            <person name="Guhlin J."/>
            <person name="McLaughlin G.M."/>
            <person name="Permina E."/>
            <person name="Stockwell P."/>
            <person name="Gilligan J."/>
            <person name="Le Lec M.F."/>
            <person name="Gruber M.A.M."/>
            <person name="Quinn O."/>
            <person name="Lovegrove M."/>
            <person name="Duncan E.J."/>
            <person name="Remnant E.J."/>
            <person name="Van Eeckhoven J."/>
            <person name="Graham B."/>
            <person name="Knapp R.A."/>
            <person name="Langford K.W."/>
            <person name="Kronenberg Z."/>
            <person name="Press M.O."/>
            <person name="Eacker S.M."/>
            <person name="Wilson-Rankin E.E."/>
            <person name="Purcell J."/>
            <person name="Lester P.J."/>
            <person name="Dearden P.K."/>
        </authorList>
    </citation>
    <scope>NUCLEOTIDE SEQUENCE</scope>
    <source>
        <strain evidence="2">Marl-1</strain>
    </source>
</reference>
<dbReference type="Proteomes" id="UP000614350">
    <property type="component" value="Unassembled WGS sequence"/>
</dbReference>
<organism evidence="2 3">
    <name type="scientific">Vespula vulgaris</name>
    <name type="common">Yellow jacket</name>
    <name type="synonym">Wasp</name>
    <dbReference type="NCBI Taxonomy" id="7454"/>
    <lineage>
        <taxon>Eukaryota</taxon>
        <taxon>Metazoa</taxon>
        <taxon>Ecdysozoa</taxon>
        <taxon>Arthropoda</taxon>
        <taxon>Hexapoda</taxon>
        <taxon>Insecta</taxon>
        <taxon>Pterygota</taxon>
        <taxon>Neoptera</taxon>
        <taxon>Endopterygota</taxon>
        <taxon>Hymenoptera</taxon>
        <taxon>Apocrita</taxon>
        <taxon>Aculeata</taxon>
        <taxon>Vespoidea</taxon>
        <taxon>Vespidae</taxon>
        <taxon>Vespinae</taxon>
        <taxon>Vespula</taxon>
    </lineage>
</organism>
<protein>
    <submittedName>
        <fullName evidence="2">Uncharacterized protein</fullName>
    </submittedName>
</protein>
<dbReference type="PANTHER" id="PTHR34645:SF1">
    <property type="entry name" value="GENE 136-RELATED"/>
    <property type="match status" value="1"/>
</dbReference>
<dbReference type="EMBL" id="JACSEA010000014">
    <property type="protein sequence ID" value="KAF7385829.1"/>
    <property type="molecule type" value="Genomic_DNA"/>
</dbReference>
<evidence type="ECO:0000313" key="2">
    <source>
        <dbReference type="EMBL" id="KAF7385829.1"/>
    </source>
</evidence>
<accession>A0A834JEY2</accession>
<dbReference type="PANTHER" id="PTHR34645">
    <property type="entry name" value="SIMILAR TO HYPOTHETICAL PROTEIN"/>
    <property type="match status" value="1"/>
</dbReference>
<proteinExistence type="predicted"/>
<keyword evidence="3" id="KW-1185">Reference proteome</keyword>